<protein>
    <recommendedName>
        <fullName evidence="10">rRNA-processing protein EBP2 homolog</fullName>
    </recommendedName>
</protein>
<accession>A0AAW1UVE3</accession>
<dbReference type="GO" id="GO:0005730">
    <property type="term" value="C:nucleolus"/>
    <property type="evidence" value="ECO:0007669"/>
    <property type="project" value="UniProtKB-SubCell"/>
</dbReference>
<evidence type="ECO:0008006" key="10">
    <source>
        <dbReference type="Google" id="ProtNLM"/>
    </source>
</evidence>
<comment type="function">
    <text evidence="1">Required for the processing of the 27S pre-rRNA.</text>
</comment>
<evidence type="ECO:0000313" key="9">
    <source>
        <dbReference type="Proteomes" id="UP001431783"/>
    </source>
</evidence>
<dbReference type="GO" id="GO:0030687">
    <property type="term" value="C:preribosome, large subunit precursor"/>
    <property type="evidence" value="ECO:0007669"/>
    <property type="project" value="TreeGrafter"/>
</dbReference>
<evidence type="ECO:0000256" key="6">
    <source>
        <dbReference type="ARBA" id="ARBA00023242"/>
    </source>
</evidence>
<dbReference type="Proteomes" id="UP001431783">
    <property type="component" value="Unassembled WGS sequence"/>
</dbReference>
<dbReference type="GO" id="GO:0042273">
    <property type="term" value="P:ribosomal large subunit biogenesis"/>
    <property type="evidence" value="ECO:0007669"/>
    <property type="project" value="TreeGrafter"/>
</dbReference>
<feature type="region of interest" description="Disordered" evidence="7">
    <location>
        <begin position="220"/>
        <end position="295"/>
    </location>
</feature>
<reference evidence="8 9" key="1">
    <citation type="submission" date="2023-03" db="EMBL/GenBank/DDBJ databases">
        <title>Genome insight into feeding habits of ladybird beetles.</title>
        <authorList>
            <person name="Li H.-S."/>
            <person name="Huang Y.-H."/>
            <person name="Pang H."/>
        </authorList>
    </citation>
    <scope>NUCLEOTIDE SEQUENCE [LARGE SCALE GENOMIC DNA]</scope>
    <source>
        <strain evidence="8">SYSU_2023b</strain>
        <tissue evidence="8">Whole body</tissue>
    </source>
</reference>
<comment type="caution">
    <text evidence="8">The sequence shown here is derived from an EMBL/GenBank/DDBJ whole genome shotgun (WGS) entry which is preliminary data.</text>
</comment>
<dbReference type="AlphaFoldDB" id="A0AAW1UVE3"/>
<keyword evidence="6" id="KW-0539">Nucleus</keyword>
<dbReference type="GO" id="GO:0006364">
    <property type="term" value="P:rRNA processing"/>
    <property type="evidence" value="ECO:0007669"/>
    <property type="project" value="TreeGrafter"/>
</dbReference>
<dbReference type="PANTHER" id="PTHR13028">
    <property type="entry name" value="RRNA PROCESSING PROTEIN EBNA1-BINDING PROTEIN-RELATED"/>
    <property type="match status" value="1"/>
</dbReference>
<evidence type="ECO:0000313" key="8">
    <source>
        <dbReference type="EMBL" id="KAK9883952.1"/>
    </source>
</evidence>
<comment type="similarity">
    <text evidence="3">Belongs to the EBP2 family.</text>
</comment>
<feature type="compositionally biased region" description="Basic and acidic residues" evidence="7">
    <location>
        <begin position="220"/>
        <end position="235"/>
    </location>
</feature>
<feature type="compositionally biased region" description="Basic residues" evidence="7">
    <location>
        <begin position="268"/>
        <end position="295"/>
    </location>
</feature>
<feature type="compositionally biased region" description="Basic and acidic residues" evidence="7">
    <location>
        <begin position="253"/>
        <end position="266"/>
    </location>
</feature>
<keyword evidence="5" id="KW-0175">Coiled coil</keyword>
<evidence type="ECO:0000256" key="1">
    <source>
        <dbReference type="ARBA" id="ARBA00003387"/>
    </source>
</evidence>
<keyword evidence="4" id="KW-0690">Ribosome biogenesis</keyword>
<proteinExistence type="inferred from homology"/>
<feature type="compositionally biased region" description="Basic residues" evidence="7">
    <location>
        <begin position="236"/>
        <end position="250"/>
    </location>
</feature>
<evidence type="ECO:0000256" key="3">
    <source>
        <dbReference type="ARBA" id="ARBA00007336"/>
    </source>
</evidence>
<sequence length="295" mass="34712">MESSDTEMSDSDIELQNAFVKGILKPGLNVAVEEKKYANNVHLMKQKLEEFKLKLNWIERLDCVNKPAPLAPELAVRMLSEEQKRENQLKNNKKLIQYDPKDDPVLNDFNREMLFYRQAQATVMEAIPRIKAMNIPTQRPDDYFAEMLKSDEQMQKIRETLMKKQEQQKQIERVKELRTQRKLGKQLQIQNKLQRQKEKKEILDEVKKVRKGVRKDFDFLDNRKGSSKKSLEKRNMKNKKFGFGGKKRGLKVNTRDSAADISDFKSFKPTKGKKMANKKKQRPGKNRRKQGKSKK</sequence>
<organism evidence="8 9">
    <name type="scientific">Henosepilachna vigintioctopunctata</name>
    <dbReference type="NCBI Taxonomy" id="420089"/>
    <lineage>
        <taxon>Eukaryota</taxon>
        <taxon>Metazoa</taxon>
        <taxon>Ecdysozoa</taxon>
        <taxon>Arthropoda</taxon>
        <taxon>Hexapoda</taxon>
        <taxon>Insecta</taxon>
        <taxon>Pterygota</taxon>
        <taxon>Neoptera</taxon>
        <taxon>Endopterygota</taxon>
        <taxon>Coleoptera</taxon>
        <taxon>Polyphaga</taxon>
        <taxon>Cucujiformia</taxon>
        <taxon>Coccinelloidea</taxon>
        <taxon>Coccinellidae</taxon>
        <taxon>Epilachninae</taxon>
        <taxon>Epilachnini</taxon>
        <taxon>Henosepilachna</taxon>
    </lineage>
</organism>
<name>A0AAW1UVE3_9CUCU</name>
<evidence type="ECO:0000256" key="5">
    <source>
        <dbReference type="ARBA" id="ARBA00023054"/>
    </source>
</evidence>
<comment type="subcellular location">
    <subcellularLocation>
        <location evidence="2">Nucleus</location>
        <location evidence="2">Nucleolus</location>
    </subcellularLocation>
</comment>
<dbReference type="EMBL" id="JARQZJ010000092">
    <property type="protein sequence ID" value="KAK9883952.1"/>
    <property type="molecule type" value="Genomic_DNA"/>
</dbReference>
<evidence type="ECO:0000256" key="2">
    <source>
        <dbReference type="ARBA" id="ARBA00004604"/>
    </source>
</evidence>
<keyword evidence="9" id="KW-1185">Reference proteome</keyword>
<dbReference type="InterPro" id="IPR008610">
    <property type="entry name" value="Ebp2"/>
</dbReference>
<dbReference type="GO" id="GO:0034399">
    <property type="term" value="C:nuclear periphery"/>
    <property type="evidence" value="ECO:0007669"/>
    <property type="project" value="TreeGrafter"/>
</dbReference>
<gene>
    <name evidence="8" type="ORF">WA026_004890</name>
</gene>
<evidence type="ECO:0000256" key="4">
    <source>
        <dbReference type="ARBA" id="ARBA00022517"/>
    </source>
</evidence>
<dbReference type="PANTHER" id="PTHR13028:SF0">
    <property type="entry name" value="RRNA-PROCESSING PROTEIN EBP2-RELATED"/>
    <property type="match status" value="1"/>
</dbReference>
<dbReference type="Pfam" id="PF05890">
    <property type="entry name" value="Ebp2"/>
    <property type="match status" value="1"/>
</dbReference>
<evidence type="ECO:0000256" key="7">
    <source>
        <dbReference type="SAM" id="MobiDB-lite"/>
    </source>
</evidence>